<dbReference type="Proteomes" id="UP000824120">
    <property type="component" value="Chromosome 10"/>
</dbReference>
<dbReference type="EMBL" id="JACXVP010000010">
    <property type="protein sequence ID" value="KAG5581429.1"/>
    <property type="molecule type" value="Genomic_DNA"/>
</dbReference>
<organism evidence="2 3">
    <name type="scientific">Solanum commersonii</name>
    <name type="common">Commerson's wild potato</name>
    <name type="synonym">Commerson's nightshade</name>
    <dbReference type="NCBI Taxonomy" id="4109"/>
    <lineage>
        <taxon>Eukaryota</taxon>
        <taxon>Viridiplantae</taxon>
        <taxon>Streptophyta</taxon>
        <taxon>Embryophyta</taxon>
        <taxon>Tracheophyta</taxon>
        <taxon>Spermatophyta</taxon>
        <taxon>Magnoliopsida</taxon>
        <taxon>eudicotyledons</taxon>
        <taxon>Gunneridae</taxon>
        <taxon>Pentapetalae</taxon>
        <taxon>asterids</taxon>
        <taxon>lamiids</taxon>
        <taxon>Solanales</taxon>
        <taxon>Solanaceae</taxon>
        <taxon>Solanoideae</taxon>
        <taxon>Solaneae</taxon>
        <taxon>Solanum</taxon>
    </lineage>
</organism>
<evidence type="ECO:0000313" key="2">
    <source>
        <dbReference type="EMBL" id="KAG5581429.1"/>
    </source>
</evidence>
<accession>A0A9J5X1X2</accession>
<reference evidence="2 3" key="1">
    <citation type="submission" date="2020-09" db="EMBL/GenBank/DDBJ databases">
        <title>De no assembly of potato wild relative species, Solanum commersonii.</title>
        <authorList>
            <person name="Cho K."/>
        </authorList>
    </citation>
    <scope>NUCLEOTIDE SEQUENCE [LARGE SCALE GENOMIC DNA]</scope>
    <source>
        <strain evidence="2">LZ3.2</strain>
        <tissue evidence="2">Leaf</tissue>
    </source>
</reference>
<protein>
    <submittedName>
        <fullName evidence="2">Uncharacterized protein</fullName>
    </submittedName>
</protein>
<gene>
    <name evidence="2" type="ORF">H5410_052056</name>
</gene>
<proteinExistence type="predicted"/>
<keyword evidence="3" id="KW-1185">Reference proteome</keyword>
<feature type="region of interest" description="Disordered" evidence="1">
    <location>
        <begin position="1"/>
        <end position="43"/>
    </location>
</feature>
<evidence type="ECO:0000313" key="3">
    <source>
        <dbReference type="Proteomes" id="UP000824120"/>
    </source>
</evidence>
<sequence>MKGRRGTNELDESRRVESEIIEKEKKESEKLKSEQEKSLRKGKAEVRKFSYNMQIREDGSNDTKFHDVEINLSEDILGVILEVP</sequence>
<evidence type="ECO:0000256" key="1">
    <source>
        <dbReference type="SAM" id="MobiDB-lite"/>
    </source>
</evidence>
<name>A0A9J5X1X2_SOLCO</name>
<dbReference type="AlphaFoldDB" id="A0A9J5X1X2"/>
<comment type="caution">
    <text evidence="2">The sequence shown here is derived from an EMBL/GenBank/DDBJ whole genome shotgun (WGS) entry which is preliminary data.</text>
</comment>